<dbReference type="InterPro" id="IPR011529">
    <property type="entry name" value="Glu_5kinase"/>
</dbReference>
<dbReference type="InterPro" id="IPR001048">
    <property type="entry name" value="Asp/Glu/Uridylate_kinase"/>
</dbReference>
<dbReference type="InterPro" id="IPR002478">
    <property type="entry name" value="PUA"/>
</dbReference>
<dbReference type="PRINTS" id="PR00474">
    <property type="entry name" value="GLU5KINASE"/>
</dbReference>
<dbReference type="GO" id="GO:0003723">
    <property type="term" value="F:RNA binding"/>
    <property type="evidence" value="ECO:0007669"/>
    <property type="project" value="InterPro"/>
</dbReference>
<sequence length="377" mass="39088">MTSDLRAAVRTANRLVVKIGSSSLTRPGGGLDPDAVTALSDVLAARRIEGTDVVLVSSGAIAAGLAPLKLARRPRDLATQQAAASVGQGALMAAYTAAFARHDLVVGQVLLTSDDVTRRGHYTNAKRTLDRLFAMGAVPVVNENDTIATHEIRFGDNDRLAALVAHLISANALVLLSDVDALYDGPPSRPGTSRIETVLDESELDGIDVGGSGSSVGTGGMVTKVEAARIATGAGVTTVLTSASQAAAAIAGQDVGTVFAPQPRVRRARHLWLAHATTSRGRLMLDDGAVAAVVQRGKSLLPAGIRSVSGKFAAGDPVDLCALDGTVVARGLVNYDAHELPELLGRGTKELAAALGPEYEREVIHRDDLVVLRKGTR</sequence>
<dbReference type="Pfam" id="PF00696">
    <property type="entry name" value="AA_kinase"/>
    <property type="match status" value="1"/>
</dbReference>
<organism evidence="10 11">
    <name type="scientific">Yimella lutea</name>
    <dbReference type="NCBI Taxonomy" id="587872"/>
    <lineage>
        <taxon>Bacteria</taxon>
        <taxon>Bacillati</taxon>
        <taxon>Actinomycetota</taxon>
        <taxon>Actinomycetes</taxon>
        <taxon>Micrococcales</taxon>
        <taxon>Dermacoccaceae</taxon>
        <taxon>Yimella</taxon>
    </lineage>
</organism>
<keyword evidence="5 8" id="KW-0547">Nucleotide-binding</keyword>
<dbReference type="PANTHER" id="PTHR43654">
    <property type="entry name" value="GLUTAMATE 5-KINASE"/>
    <property type="match status" value="1"/>
</dbReference>
<dbReference type="Pfam" id="PF01472">
    <property type="entry name" value="PUA"/>
    <property type="match status" value="1"/>
</dbReference>
<dbReference type="PROSITE" id="PS50890">
    <property type="entry name" value="PUA"/>
    <property type="match status" value="1"/>
</dbReference>
<dbReference type="GO" id="GO:0055129">
    <property type="term" value="P:L-proline biosynthetic process"/>
    <property type="evidence" value="ECO:0007669"/>
    <property type="project" value="UniProtKB-UniRule"/>
</dbReference>
<feature type="binding site" evidence="8">
    <location>
        <position position="157"/>
    </location>
    <ligand>
        <name>substrate</name>
    </ligand>
</feature>
<comment type="similarity">
    <text evidence="8">Belongs to the glutamate 5-kinase family.</text>
</comment>
<dbReference type="EC" id="2.7.2.11" evidence="8"/>
<dbReference type="CDD" id="cd21157">
    <property type="entry name" value="PUA_G5K"/>
    <property type="match status" value="1"/>
</dbReference>
<feature type="binding site" evidence="8">
    <location>
        <begin position="177"/>
        <end position="178"/>
    </location>
    <ligand>
        <name>ATP</name>
        <dbReference type="ChEBI" id="CHEBI:30616"/>
    </ligand>
</feature>
<dbReference type="GO" id="GO:0004349">
    <property type="term" value="F:glutamate 5-kinase activity"/>
    <property type="evidence" value="ECO:0007669"/>
    <property type="project" value="UniProtKB-UniRule"/>
</dbReference>
<keyword evidence="1 8" id="KW-0963">Cytoplasm</keyword>
<reference evidence="10 11" key="1">
    <citation type="submission" date="2019-06" db="EMBL/GenBank/DDBJ databases">
        <title>Sequencing the genomes of 1000 actinobacteria strains.</title>
        <authorList>
            <person name="Klenk H.-P."/>
        </authorList>
    </citation>
    <scope>NUCLEOTIDE SEQUENCE [LARGE SCALE GENOMIC DNA]</scope>
    <source>
        <strain evidence="10 11">DSM 19828</strain>
    </source>
</reference>
<name>A0A542EIX2_9MICO</name>
<evidence type="ECO:0000313" key="11">
    <source>
        <dbReference type="Proteomes" id="UP000320806"/>
    </source>
</evidence>
<feature type="domain" description="PUA" evidence="9">
    <location>
        <begin position="281"/>
        <end position="364"/>
    </location>
</feature>
<dbReference type="SMART" id="SM00359">
    <property type="entry name" value="PUA"/>
    <property type="match status" value="1"/>
</dbReference>
<feature type="binding site" evidence="8">
    <location>
        <position position="58"/>
    </location>
    <ligand>
        <name>substrate</name>
    </ligand>
</feature>
<dbReference type="InterPro" id="IPR019797">
    <property type="entry name" value="Glutamate_5-kinase_CS"/>
</dbReference>
<comment type="catalytic activity">
    <reaction evidence="8">
        <text>L-glutamate + ATP = L-glutamyl 5-phosphate + ADP</text>
        <dbReference type="Rhea" id="RHEA:14877"/>
        <dbReference type="ChEBI" id="CHEBI:29985"/>
        <dbReference type="ChEBI" id="CHEBI:30616"/>
        <dbReference type="ChEBI" id="CHEBI:58274"/>
        <dbReference type="ChEBI" id="CHEBI:456216"/>
        <dbReference type="EC" id="2.7.2.11"/>
    </reaction>
</comment>
<feature type="binding site" evidence="8">
    <location>
        <begin position="218"/>
        <end position="224"/>
    </location>
    <ligand>
        <name>ATP</name>
        <dbReference type="ChEBI" id="CHEBI:30616"/>
    </ligand>
</feature>
<evidence type="ECO:0000256" key="1">
    <source>
        <dbReference type="ARBA" id="ARBA00022490"/>
    </source>
</evidence>
<dbReference type="UniPathway" id="UPA00098">
    <property type="reaction ID" value="UER00359"/>
</dbReference>
<dbReference type="InterPro" id="IPR005715">
    <property type="entry name" value="Glu_5kinase/COase_Synthase"/>
</dbReference>
<gene>
    <name evidence="8" type="primary">proB</name>
    <name evidence="10" type="ORF">FB459_2771</name>
</gene>
<keyword evidence="2 8" id="KW-0028">Amino-acid biosynthesis</keyword>
<dbReference type="CDD" id="cd04242">
    <property type="entry name" value="AAK_G5K_ProB"/>
    <property type="match status" value="1"/>
</dbReference>
<dbReference type="PANTHER" id="PTHR43654:SF1">
    <property type="entry name" value="ISOPENTENYL PHOSPHATE KINASE"/>
    <property type="match status" value="1"/>
</dbReference>
<evidence type="ECO:0000256" key="8">
    <source>
        <dbReference type="HAMAP-Rule" id="MF_00456"/>
    </source>
</evidence>
<evidence type="ECO:0000256" key="6">
    <source>
        <dbReference type="ARBA" id="ARBA00022777"/>
    </source>
</evidence>
<evidence type="ECO:0000259" key="9">
    <source>
        <dbReference type="SMART" id="SM00359"/>
    </source>
</evidence>
<dbReference type="InterPro" id="IPR041739">
    <property type="entry name" value="G5K_ProB"/>
</dbReference>
<dbReference type="Proteomes" id="UP000320806">
    <property type="component" value="Unassembled WGS sequence"/>
</dbReference>
<proteinExistence type="inferred from homology"/>
<dbReference type="EMBL" id="VFMO01000001">
    <property type="protein sequence ID" value="TQJ15234.1"/>
    <property type="molecule type" value="Genomic_DNA"/>
</dbReference>
<dbReference type="FunFam" id="3.40.1160.10:FF:000018">
    <property type="entry name" value="Glutamate 5-kinase"/>
    <property type="match status" value="1"/>
</dbReference>
<evidence type="ECO:0000256" key="5">
    <source>
        <dbReference type="ARBA" id="ARBA00022741"/>
    </source>
</evidence>
<dbReference type="Gene3D" id="3.40.1160.10">
    <property type="entry name" value="Acetylglutamate kinase-like"/>
    <property type="match status" value="2"/>
</dbReference>
<accession>A0A542EIX2</accession>
<comment type="function">
    <text evidence="8">Catalyzes the transfer of a phosphate group to glutamate to form L-glutamate 5-phosphate.</text>
</comment>
<dbReference type="PIRSF" id="PIRSF000729">
    <property type="entry name" value="GK"/>
    <property type="match status" value="1"/>
</dbReference>
<feature type="binding site" evidence="8">
    <location>
        <position position="18"/>
    </location>
    <ligand>
        <name>ATP</name>
        <dbReference type="ChEBI" id="CHEBI:30616"/>
    </ligand>
</feature>
<dbReference type="HAMAP" id="MF_00456">
    <property type="entry name" value="ProB"/>
    <property type="match status" value="1"/>
</dbReference>
<dbReference type="AlphaFoldDB" id="A0A542EIX2"/>
<dbReference type="GO" id="GO:0005524">
    <property type="term" value="F:ATP binding"/>
    <property type="evidence" value="ECO:0007669"/>
    <property type="project" value="UniProtKB-KW"/>
</dbReference>
<keyword evidence="7 8" id="KW-0067">ATP-binding</keyword>
<evidence type="ECO:0000256" key="2">
    <source>
        <dbReference type="ARBA" id="ARBA00022605"/>
    </source>
</evidence>
<dbReference type="NCBIfam" id="TIGR01027">
    <property type="entry name" value="proB"/>
    <property type="match status" value="1"/>
</dbReference>
<dbReference type="GO" id="GO:0005829">
    <property type="term" value="C:cytosol"/>
    <property type="evidence" value="ECO:0007669"/>
    <property type="project" value="TreeGrafter"/>
</dbReference>
<evidence type="ECO:0000256" key="4">
    <source>
        <dbReference type="ARBA" id="ARBA00022679"/>
    </source>
</evidence>
<evidence type="ECO:0000256" key="7">
    <source>
        <dbReference type="ARBA" id="ARBA00022840"/>
    </source>
</evidence>
<dbReference type="Gene3D" id="2.30.130.10">
    <property type="entry name" value="PUA domain"/>
    <property type="match status" value="1"/>
</dbReference>
<keyword evidence="3 8" id="KW-0641">Proline biosynthesis</keyword>
<evidence type="ECO:0000313" key="10">
    <source>
        <dbReference type="EMBL" id="TQJ15234.1"/>
    </source>
</evidence>
<dbReference type="InterPro" id="IPR015947">
    <property type="entry name" value="PUA-like_sf"/>
</dbReference>
<dbReference type="InterPro" id="IPR036974">
    <property type="entry name" value="PUA_sf"/>
</dbReference>
<dbReference type="SUPFAM" id="SSF53633">
    <property type="entry name" value="Carbamate kinase-like"/>
    <property type="match status" value="1"/>
</dbReference>
<dbReference type="SUPFAM" id="SSF88697">
    <property type="entry name" value="PUA domain-like"/>
    <property type="match status" value="1"/>
</dbReference>
<feature type="binding site" evidence="8">
    <location>
        <position position="145"/>
    </location>
    <ligand>
        <name>substrate</name>
    </ligand>
</feature>
<dbReference type="PROSITE" id="PS00902">
    <property type="entry name" value="GLUTAMATE_5_KINASE"/>
    <property type="match status" value="1"/>
</dbReference>
<protein>
    <recommendedName>
        <fullName evidence="8">Glutamate 5-kinase</fullName>
        <ecNumber evidence="8">2.7.2.11</ecNumber>
    </recommendedName>
    <alternativeName>
        <fullName evidence="8">Gamma-glutamyl kinase</fullName>
        <shortName evidence="8">GK</shortName>
    </alternativeName>
</protein>
<keyword evidence="11" id="KW-1185">Reference proteome</keyword>
<keyword evidence="6 8" id="KW-0418">Kinase</keyword>
<comment type="subcellular location">
    <subcellularLocation>
        <location evidence="8">Cytoplasm</location>
    </subcellularLocation>
</comment>
<keyword evidence="4 8" id="KW-0808">Transferase</keyword>
<comment type="pathway">
    <text evidence="8">Amino-acid biosynthesis; L-proline biosynthesis; L-glutamate 5-semialdehyde from L-glutamate: step 1/2.</text>
</comment>
<comment type="caution">
    <text evidence="10">The sequence shown here is derived from an EMBL/GenBank/DDBJ whole genome shotgun (WGS) entry which is preliminary data.</text>
</comment>
<dbReference type="InterPro" id="IPR001057">
    <property type="entry name" value="Glu/AcGlu_kinase"/>
</dbReference>
<evidence type="ECO:0000256" key="3">
    <source>
        <dbReference type="ARBA" id="ARBA00022650"/>
    </source>
</evidence>
<dbReference type="InterPro" id="IPR036393">
    <property type="entry name" value="AceGlu_kinase-like_sf"/>
</dbReference>